<name>A0ABS6MVD6_9GAMM</name>
<dbReference type="RefSeq" id="WP_217681232.1">
    <property type="nucleotide sequence ID" value="NZ_JAHRGL010000018.1"/>
</dbReference>
<evidence type="ECO:0000313" key="2">
    <source>
        <dbReference type="Proteomes" id="UP000813068"/>
    </source>
</evidence>
<organism evidence="1 2">
    <name type="scientific">Geopseudomonas aromaticivorans</name>
    <dbReference type="NCBI Taxonomy" id="2849492"/>
    <lineage>
        <taxon>Bacteria</taxon>
        <taxon>Pseudomonadati</taxon>
        <taxon>Pseudomonadota</taxon>
        <taxon>Gammaproteobacteria</taxon>
        <taxon>Pseudomonadales</taxon>
        <taxon>Pseudomonadaceae</taxon>
        <taxon>Geopseudomonas</taxon>
    </lineage>
</organism>
<proteinExistence type="predicted"/>
<sequence>MDTLIPGTFLSVLEAGDLRRDAYERVKNLTYYQSILRSYEEFDSWWNRTKGAIKSSSYISTKAGFASLLLNESEPANFDKYHFTHLASVANFYRFDVWTLIQATIIAEIKFLKTCSRPNTEIALTAALIQALQDSAEALNERHRKHLSISGAGVFCGKLERQVQNREQKTGGDFALLLEWIDATGQIVVCPILFQAKRTGSLRADISQSHKRTGSQLEILRRSKCNPAYIFYNCATNAVIETPRLPTVKPVSTVIASEDTLGTSTVEDVLSLSMHLLELISTKHCFVTQSRKEALNTILSSASEKELLEVVSFSVDEGALRQYEAEYSAYRDVQQQSYNPLDTDGGLEP</sequence>
<evidence type="ECO:0008006" key="3">
    <source>
        <dbReference type="Google" id="ProtNLM"/>
    </source>
</evidence>
<reference evidence="1 2" key="1">
    <citation type="submission" date="2021-06" db="EMBL/GenBank/DDBJ databases">
        <title>Differences between aerobic and microaerobic xylene degrading microbial communities.</title>
        <authorList>
            <person name="Banerjee S."/>
            <person name="Tancsics A."/>
        </authorList>
    </citation>
    <scope>NUCLEOTIDE SEQUENCE [LARGE SCALE GENOMIC DNA]</scope>
    <source>
        <strain evidence="1 2">MAP12</strain>
    </source>
</reference>
<comment type="caution">
    <text evidence="1">The sequence shown here is derived from an EMBL/GenBank/DDBJ whole genome shotgun (WGS) entry which is preliminary data.</text>
</comment>
<evidence type="ECO:0000313" key="1">
    <source>
        <dbReference type="EMBL" id="MBV2132770.1"/>
    </source>
</evidence>
<gene>
    <name evidence="1" type="ORF">KRX52_08150</name>
</gene>
<protein>
    <recommendedName>
        <fullName evidence="3">Restriction endonuclease</fullName>
    </recommendedName>
</protein>
<accession>A0ABS6MVD6</accession>
<dbReference type="Proteomes" id="UP000813068">
    <property type="component" value="Unassembled WGS sequence"/>
</dbReference>
<dbReference type="EMBL" id="JAHRGL010000018">
    <property type="protein sequence ID" value="MBV2132770.1"/>
    <property type="molecule type" value="Genomic_DNA"/>
</dbReference>
<keyword evidence="2" id="KW-1185">Reference proteome</keyword>